<evidence type="ECO:0000313" key="3">
    <source>
        <dbReference type="EMBL" id="TQD23473.1"/>
    </source>
</evidence>
<dbReference type="Pfam" id="PF00963">
    <property type="entry name" value="Cohesin"/>
    <property type="match status" value="1"/>
</dbReference>
<accession>A0A7Z8KMD2</accession>
<keyword evidence="4" id="KW-1185">Reference proteome</keyword>
<comment type="caution">
    <text evidence="3">The sequence shown here is derived from an EMBL/GenBank/DDBJ whole genome shotgun (WGS) entry which is preliminary data.</text>
</comment>
<evidence type="ECO:0000256" key="1">
    <source>
        <dbReference type="SAM" id="MobiDB-lite"/>
    </source>
</evidence>
<evidence type="ECO:0000313" key="4">
    <source>
        <dbReference type="Proteomes" id="UP000319335"/>
    </source>
</evidence>
<feature type="domain" description="Cohesin" evidence="2">
    <location>
        <begin position="40"/>
        <end position="150"/>
    </location>
</feature>
<proteinExistence type="predicted"/>
<evidence type="ECO:0000259" key="2">
    <source>
        <dbReference type="Pfam" id="PF00963"/>
    </source>
</evidence>
<organism evidence="3 4">
    <name type="scientific">Methanolobus vulcani</name>
    <dbReference type="NCBI Taxonomy" id="38026"/>
    <lineage>
        <taxon>Archaea</taxon>
        <taxon>Methanobacteriati</taxon>
        <taxon>Methanobacteriota</taxon>
        <taxon>Stenosarchaea group</taxon>
        <taxon>Methanomicrobia</taxon>
        <taxon>Methanosarcinales</taxon>
        <taxon>Methanosarcinaceae</taxon>
        <taxon>Methanolobus</taxon>
    </lineage>
</organism>
<dbReference type="InterPro" id="IPR002102">
    <property type="entry name" value="Cohesin_dom"/>
</dbReference>
<name>A0A7Z8KMD2_9EURY</name>
<dbReference type="Gene3D" id="2.60.40.680">
    <property type="match status" value="1"/>
</dbReference>
<dbReference type="EMBL" id="VIAQ01000020">
    <property type="protein sequence ID" value="TQD23473.1"/>
    <property type="molecule type" value="Genomic_DNA"/>
</dbReference>
<gene>
    <name evidence="3" type="ORF">FKV42_13175</name>
</gene>
<feature type="compositionally biased region" description="Acidic residues" evidence="1">
    <location>
        <begin position="451"/>
        <end position="462"/>
    </location>
</feature>
<dbReference type="AlphaFoldDB" id="A0A7Z8KMD2"/>
<dbReference type="SUPFAM" id="SSF49384">
    <property type="entry name" value="Carbohydrate-binding domain"/>
    <property type="match status" value="1"/>
</dbReference>
<reference evidence="3 4" key="1">
    <citation type="submission" date="2019-06" db="EMBL/GenBank/DDBJ databases">
        <title>Draft genome sequence of Methanolobus vulcani B1d.</title>
        <authorList>
            <person name="Creighbaum A.J."/>
            <person name="Ticak T."/>
            <person name="Hariraju D."/>
            <person name="Arivett B.A."/>
            <person name="Ferguson D.J.Jr."/>
        </authorList>
    </citation>
    <scope>NUCLEOTIDE SEQUENCE [LARGE SCALE GENOMIC DNA]</scope>
    <source>
        <strain evidence="3 4">B1d</strain>
    </source>
</reference>
<dbReference type="InterPro" id="IPR008965">
    <property type="entry name" value="CBM2/CBM3_carb-bd_dom_sf"/>
</dbReference>
<sequence length="497" mass="54371">MWSNNKYLKILVPTLFILMVAVGNVSAAASVIISPDSQSFLSAGDTFSVDVIVDSAGTDLSGFDIRVAYDTSVLSVTGATYSGLMSGMLVEQYEDDGEILVAVLGNEPYISYEEETILTIDFKVMDGAADGTYSLDFKEVRLQNENGKDLSGTATGSIVGVGIEVDATSTPPGSIDLGSPVKSTSVSSSTSVNSVEQVGYSYIFGSTPVDYEVLGRYGQLQTGANWSQEVLTLEGRVEDELKEYFLWHGKVTSLGTNSDGYLVVVFYEPLMVERSEIEDIYDIIDAAAKDMDIDNVPVEFGEGNIPAISDDLQELMTRTQEIENEGIDNFMNAQSSLYDPAVIATFGDIPRIRTEKECWQWYFQDSYDISLGIGDEFDSDLRSGVLLSTRLSPGGYFEIDINQEADVDRKSLTDEVYAIINREALDIGVSEVPVVFKLSAPDESETLTSTSEEETVETEDVENQVQETPGFNIAISLLSISMVCYVIIRFGRRVNED</sequence>
<dbReference type="GO" id="GO:0030246">
    <property type="term" value="F:carbohydrate binding"/>
    <property type="evidence" value="ECO:0007669"/>
    <property type="project" value="InterPro"/>
</dbReference>
<protein>
    <recommendedName>
        <fullName evidence="2">Cohesin domain-containing protein</fullName>
    </recommendedName>
</protein>
<feature type="region of interest" description="Disordered" evidence="1">
    <location>
        <begin position="443"/>
        <end position="462"/>
    </location>
</feature>
<dbReference type="GO" id="GO:0000272">
    <property type="term" value="P:polysaccharide catabolic process"/>
    <property type="evidence" value="ECO:0007669"/>
    <property type="project" value="InterPro"/>
</dbReference>
<dbReference type="Proteomes" id="UP000319335">
    <property type="component" value="Unassembled WGS sequence"/>
</dbReference>
<dbReference type="CDD" id="cd08547">
    <property type="entry name" value="Type_II_cohesin"/>
    <property type="match status" value="1"/>
</dbReference>